<proteinExistence type="predicted"/>
<reference evidence="1 4" key="2">
    <citation type="submission" date="2023-06" db="EMBL/GenBank/DDBJ databases">
        <title>Complete Genome Sequences of Bifidobacterium faecale strain JCM19861T was isolated from human faeces by Jung-Hye Choi et al. (2014).</title>
        <authorList>
            <person name="Okuhama S."/>
            <person name="Takahashi H."/>
            <person name="Imaizumi K."/>
            <person name="Nakayama S."/>
            <person name="Ogata Y."/>
            <person name="Suda W."/>
        </authorList>
    </citation>
    <scope>NUCLEOTIDE SEQUENCE [LARGE SCALE GENOMIC DNA]</scope>
    <source>
        <strain evidence="1 4">JCM 19861</strain>
    </source>
</reference>
<dbReference type="Proteomes" id="UP000886943">
    <property type="component" value="Unassembled WGS sequence"/>
</dbReference>
<dbReference type="EMBL" id="AP028457">
    <property type="protein sequence ID" value="BEK83065.1"/>
    <property type="molecule type" value="Genomic_DNA"/>
</dbReference>
<dbReference type="Proteomes" id="UP001357973">
    <property type="component" value="Chromosome"/>
</dbReference>
<accession>A0AAN5AFJ8</accession>
<dbReference type="RefSeq" id="WP_223896061.1">
    <property type="nucleotide sequence ID" value="NZ_AP028457.1"/>
</dbReference>
<organism evidence="2 3">
    <name type="scientific">Bifidobacterium adolescentis</name>
    <dbReference type="NCBI Taxonomy" id="1680"/>
    <lineage>
        <taxon>Bacteria</taxon>
        <taxon>Bacillati</taxon>
        <taxon>Actinomycetota</taxon>
        <taxon>Actinomycetes</taxon>
        <taxon>Bifidobacteriales</taxon>
        <taxon>Bifidobacteriaceae</taxon>
        <taxon>Bifidobacterium</taxon>
    </lineage>
</organism>
<dbReference type="EMBL" id="BPPZ01000017">
    <property type="protein sequence ID" value="GJD14999.1"/>
    <property type="molecule type" value="Genomic_DNA"/>
</dbReference>
<dbReference type="AlphaFoldDB" id="A0AAN5AFJ8"/>
<evidence type="ECO:0000313" key="1">
    <source>
        <dbReference type="EMBL" id="BEK83065.1"/>
    </source>
</evidence>
<sequence>MTDLDDRISEYAKWIESRYDDSHELRAKGKNGYIDGKADAYESSLREFKRIFNVKEE</sequence>
<protein>
    <submittedName>
        <fullName evidence="2">Uncharacterized protein</fullName>
    </submittedName>
</protein>
<keyword evidence="4" id="KW-1185">Reference proteome</keyword>
<gene>
    <name evidence="1" type="ORF">B19861_10070</name>
    <name evidence="2" type="ORF">BIFAD42_19830</name>
</gene>
<name>A0AAN5AFJ8_BIFAD</name>
<reference evidence="2" key="1">
    <citation type="submission" date="2021-08" db="EMBL/GenBank/DDBJ databases">
        <title>Draft genome sequence of the GABA producer Bifidobacterium adolescentis 4-2, isolated from healthy human feces.</title>
        <authorList>
            <person name="Altaib H."/>
            <person name="Niwa R."/>
            <person name="Abe M."/>
            <person name="Suzuki T."/>
        </authorList>
    </citation>
    <scope>NUCLEOTIDE SEQUENCE</scope>
    <source>
        <strain evidence="2">4-2</strain>
    </source>
</reference>
<evidence type="ECO:0000313" key="4">
    <source>
        <dbReference type="Proteomes" id="UP001357973"/>
    </source>
</evidence>
<evidence type="ECO:0000313" key="3">
    <source>
        <dbReference type="Proteomes" id="UP000886943"/>
    </source>
</evidence>
<evidence type="ECO:0000313" key="2">
    <source>
        <dbReference type="EMBL" id="GJD14999.1"/>
    </source>
</evidence>